<keyword evidence="3" id="KW-1185">Reference proteome</keyword>
<dbReference type="AlphaFoldDB" id="A0A4P9UUB1"/>
<sequence>MAIYLNPTSDSLLYDAYVSAFENADEIFVLSAYLRDWKNFELSDECKNATLIVGKDFGITRKKALSDALIWKNAHDDICHFFVTDKIDGFHPKIVMWKQGGERFLIIGSSNLTVAAFESNYEANLKIKIDKKRYQEISNWIADILGRSRPVDQKWINAYPEAALPNPRPKPSSINNTIGSLHLPKFPGLAKAIAERKERTYASEEIRTELEQAVRDCATGKMVQDDFYFWLIQNWNGAKWKFQGNGIFRHSKEATNWQMLCETLIKCITANGHRDAVVQTEYDQLEKSGQAEVRKAFLTEMLCHFFPEDYPLWNKPVITWLTKVGVTKNRPRGLSEGGKYIWLAEQLRTSIKKNPDYPATNLAELDHVIWAYCEYKGWNK</sequence>
<dbReference type="RefSeq" id="WP_017841877.1">
    <property type="nucleotide sequence ID" value="NZ_CP035467.1"/>
</dbReference>
<dbReference type="InterPro" id="IPR025202">
    <property type="entry name" value="PLD-like_dom"/>
</dbReference>
<dbReference type="EMBL" id="CP035467">
    <property type="protein sequence ID" value="QCW84240.1"/>
    <property type="molecule type" value="Genomic_DNA"/>
</dbReference>
<dbReference type="CDD" id="cd09117">
    <property type="entry name" value="PLDc_Bfil_DEXD_like"/>
    <property type="match status" value="1"/>
</dbReference>
<name>A0A4P9UUB1_METBY</name>
<organism evidence="2 3">
    <name type="scientific">Methylotuvimicrobium buryatense</name>
    <name type="common">Methylomicrobium buryatense</name>
    <dbReference type="NCBI Taxonomy" id="95641"/>
    <lineage>
        <taxon>Bacteria</taxon>
        <taxon>Pseudomonadati</taxon>
        <taxon>Pseudomonadota</taxon>
        <taxon>Gammaproteobacteria</taxon>
        <taxon>Methylococcales</taxon>
        <taxon>Methylococcaceae</taxon>
        <taxon>Methylotuvimicrobium</taxon>
    </lineage>
</organism>
<dbReference type="Pfam" id="PF13091">
    <property type="entry name" value="PLDc_2"/>
    <property type="match status" value="1"/>
</dbReference>
<dbReference type="STRING" id="675511.GCA_000341735_03456"/>
<evidence type="ECO:0000313" key="3">
    <source>
        <dbReference type="Proteomes" id="UP000305881"/>
    </source>
</evidence>
<reference evidence="3" key="1">
    <citation type="journal article" date="2019" name="J. Bacteriol.">
        <title>A Mutagenic Screen Identifies a TonB-Dependent Receptor Required for the Lanthanide Metal Switch in the Type I Methanotroph 'Methylotuvimicrobium buryatense' 5GB1C.</title>
        <authorList>
            <person name="Groom J.D."/>
            <person name="Ford S.M."/>
            <person name="Pesesky M.W."/>
            <person name="Lidstrom M.E."/>
        </authorList>
    </citation>
    <scope>NUCLEOTIDE SEQUENCE [LARGE SCALE GENOMIC DNA]</scope>
    <source>
        <strain evidence="3">5GB1C</strain>
    </source>
</reference>
<proteinExistence type="predicted"/>
<dbReference type="KEGG" id="mbur:EQU24_19895"/>
<dbReference type="Proteomes" id="UP000305881">
    <property type="component" value="Chromosome"/>
</dbReference>
<dbReference type="OrthoDB" id="9150278at2"/>
<evidence type="ECO:0000259" key="1">
    <source>
        <dbReference type="Pfam" id="PF13091"/>
    </source>
</evidence>
<gene>
    <name evidence="2" type="ORF">EQU24_19895</name>
</gene>
<evidence type="ECO:0000313" key="2">
    <source>
        <dbReference type="EMBL" id="QCW84240.1"/>
    </source>
</evidence>
<accession>A0A4P9UUB1</accession>
<feature type="domain" description="Phospholipase D-like" evidence="1">
    <location>
        <begin position="88"/>
        <end position="142"/>
    </location>
</feature>
<dbReference type="Gene3D" id="3.30.870.10">
    <property type="entry name" value="Endonuclease Chain A"/>
    <property type="match status" value="1"/>
</dbReference>
<protein>
    <recommendedName>
        <fullName evidence="1">Phospholipase D-like domain-containing protein</fullName>
    </recommendedName>
</protein>